<feature type="region of interest" description="Disordered" evidence="5">
    <location>
        <begin position="58"/>
        <end position="152"/>
    </location>
</feature>
<evidence type="ECO:0000256" key="1">
    <source>
        <dbReference type="ARBA" id="ARBA00022723"/>
    </source>
</evidence>
<feature type="region of interest" description="Disordered" evidence="5">
    <location>
        <begin position="175"/>
        <end position="233"/>
    </location>
</feature>
<dbReference type="InterPro" id="IPR013083">
    <property type="entry name" value="Znf_RING/FYVE/PHD"/>
</dbReference>
<dbReference type="PROSITE" id="PS01359">
    <property type="entry name" value="ZF_PHD_1"/>
    <property type="match status" value="1"/>
</dbReference>
<feature type="compositionally biased region" description="Basic residues" evidence="5">
    <location>
        <begin position="89"/>
        <end position="105"/>
    </location>
</feature>
<dbReference type="SUPFAM" id="SSF57903">
    <property type="entry name" value="FYVE/PHD zinc finger"/>
    <property type="match status" value="1"/>
</dbReference>
<evidence type="ECO:0000256" key="5">
    <source>
        <dbReference type="SAM" id="MobiDB-lite"/>
    </source>
</evidence>
<dbReference type="CDD" id="cd15489">
    <property type="entry name" value="PHD_SF"/>
    <property type="match status" value="1"/>
</dbReference>
<evidence type="ECO:0000256" key="2">
    <source>
        <dbReference type="ARBA" id="ARBA00022771"/>
    </source>
</evidence>
<dbReference type="OrthoDB" id="79588at2759"/>
<dbReference type="Proteomes" id="UP000794436">
    <property type="component" value="Unassembled WGS sequence"/>
</dbReference>
<evidence type="ECO:0000256" key="4">
    <source>
        <dbReference type="PROSITE-ProRule" id="PRU00146"/>
    </source>
</evidence>
<dbReference type="Pfam" id="PF00628">
    <property type="entry name" value="PHD"/>
    <property type="match status" value="1"/>
</dbReference>
<evidence type="ECO:0000256" key="3">
    <source>
        <dbReference type="ARBA" id="ARBA00022833"/>
    </source>
</evidence>
<gene>
    <name evidence="7" type="ORF">Poli38472_005455</name>
</gene>
<keyword evidence="3" id="KW-0862">Zinc</keyword>
<dbReference type="GO" id="GO:0008270">
    <property type="term" value="F:zinc ion binding"/>
    <property type="evidence" value="ECO:0007669"/>
    <property type="project" value="UniProtKB-KW"/>
</dbReference>
<dbReference type="InterPro" id="IPR019787">
    <property type="entry name" value="Znf_PHD-finger"/>
</dbReference>
<feature type="domain" description="PHD-type" evidence="6">
    <location>
        <begin position="626"/>
        <end position="680"/>
    </location>
</feature>
<evidence type="ECO:0000259" key="6">
    <source>
        <dbReference type="PROSITE" id="PS50016"/>
    </source>
</evidence>
<keyword evidence="8" id="KW-1185">Reference proteome</keyword>
<feature type="compositionally biased region" description="Low complexity" evidence="5">
    <location>
        <begin position="187"/>
        <end position="196"/>
    </location>
</feature>
<organism evidence="7 8">
    <name type="scientific">Pythium oligandrum</name>
    <name type="common">Mycoparasitic fungus</name>
    <dbReference type="NCBI Taxonomy" id="41045"/>
    <lineage>
        <taxon>Eukaryota</taxon>
        <taxon>Sar</taxon>
        <taxon>Stramenopiles</taxon>
        <taxon>Oomycota</taxon>
        <taxon>Peronosporomycetes</taxon>
        <taxon>Pythiales</taxon>
        <taxon>Pythiaceae</taxon>
        <taxon>Pythium</taxon>
    </lineage>
</organism>
<evidence type="ECO:0000313" key="7">
    <source>
        <dbReference type="EMBL" id="TMW62837.1"/>
    </source>
</evidence>
<protein>
    <recommendedName>
        <fullName evidence="6">PHD-type domain-containing protein</fullName>
    </recommendedName>
</protein>
<dbReference type="EMBL" id="SPLM01000073">
    <property type="protein sequence ID" value="TMW62837.1"/>
    <property type="molecule type" value="Genomic_DNA"/>
</dbReference>
<evidence type="ECO:0000313" key="8">
    <source>
        <dbReference type="Proteomes" id="UP000794436"/>
    </source>
</evidence>
<name>A0A8K1FKH7_PYTOL</name>
<dbReference type="InterPro" id="IPR019786">
    <property type="entry name" value="Zinc_finger_PHD-type_CS"/>
</dbReference>
<dbReference type="AlphaFoldDB" id="A0A8K1FKH7"/>
<reference evidence="7" key="1">
    <citation type="submission" date="2019-03" db="EMBL/GenBank/DDBJ databases">
        <title>Long read genome sequence of the mycoparasitic Pythium oligandrum ATCC 38472 isolated from sugarbeet rhizosphere.</title>
        <authorList>
            <person name="Gaulin E."/>
        </authorList>
    </citation>
    <scope>NUCLEOTIDE SEQUENCE</scope>
    <source>
        <strain evidence="7">ATCC 38472_TT</strain>
    </source>
</reference>
<dbReference type="SMART" id="SM00249">
    <property type="entry name" value="PHD"/>
    <property type="match status" value="1"/>
</dbReference>
<keyword evidence="2 4" id="KW-0863">Zinc-finger</keyword>
<feature type="compositionally biased region" description="Acidic residues" evidence="5">
    <location>
        <begin position="218"/>
        <end position="227"/>
    </location>
</feature>
<proteinExistence type="predicted"/>
<dbReference type="InterPro" id="IPR011011">
    <property type="entry name" value="Znf_FYVE_PHD"/>
</dbReference>
<keyword evidence="1" id="KW-0479">Metal-binding</keyword>
<sequence length="681" mass="77479">MVDAAEIYRRFCVTPLRLKKRQTVSLGSPVIADVRTTLNFSNVSVDDDVVTENEWRAVRPRASSVVENEPEPEPEPEPVDSSEGTQLRRSSRKKSATGAKQKRVTRSVELVNTNTGGVYIDTPTKEAQPPKRTRRTTGRRKGERLPEDDEKENLDENFKHVTRNILAMLDDVDEPTVKPRPKRTRKTTVTTTVEPEPSTRRSRRLRFPPQPEPPVETAEVEVEEPVVEDSPVPTTKTRMDVATMSVNALVETKTTSGYVFALWFHAMASQEVESELQQADIAEILRALSSMTLGIAKCEALAMAQLNSGEKTQPGKSKRSVRFRQFDLSSLDLQYVGDEAAAKMVDELIVHYLQVVDHASSLRDRQHRKAHAAVITACIRILRDADAVFRSVAQLAVDQESLPPMYELRACQAFFSYEFDKLANDLPATSTSSKFMEATFSSLISSLVRYRLRELFLPFDPELLHDDYDKHLRIAPYEHQDFGAAIHCALKERLWFQWLIDLMLPVLKESQESLNDEVVVEQLNALDDVEEIDQMERYILASRFLRFSLVKCIQPEVNVDKDIKRLVSSIQDLCSIAKRLGFEDETHLFPLVSIDGLVSMLEEQEPVLYALEQAIESVKKPQQDFEMPCGKCNKTVELKQKDQSIQCSHCKRRFHLVCLHLPTSFLQFASNYTCPRCYIGM</sequence>
<feature type="compositionally biased region" description="Basic residues" evidence="5">
    <location>
        <begin position="131"/>
        <end position="142"/>
    </location>
</feature>
<feature type="compositionally biased region" description="Acidic residues" evidence="5">
    <location>
        <begin position="68"/>
        <end position="80"/>
    </location>
</feature>
<dbReference type="Gene3D" id="3.30.40.10">
    <property type="entry name" value="Zinc/RING finger domain, C3HC4 (zinc finger)"/>
    <property type="match status" value="1"/>
</dbReference>
<dbReference type="InterPro" id="IPR001965">
    <property type="entry name" value="Znf_PHD"/>
</dbReference>
<accession>A0A8K1FKH7</accession>
<comment type="caution">
    <text evidence="7">The sequence shown here is derived from an EMBL/GenBank/DDBJ whole genome shotgun (WGS) entry which is preliminary data.</text>
</comment>
<dbReference type="PROSITE" id="PS50016">
    <property type="entry name" value="ZF_PHD_2"/>
    <property type="match status" value="1"/>
</dbReference>